<reference evidence="2" key="1">
    <citation type="submission" date="2021-02" db="EMBL/GenBank/DDBJ databases">
        <authorList>
            <person name="Han P."/>
        </authorList>
    </citation>
    <scope>NUCLEOTIDE SEQUENCE</scope>
    <source>
        <strain evidence="2">Candidatus Nitrosotenuis uzonensis 5A</strain>
    </source>
</reference>
<gene>
    <name evidence="2" type="ORF">NUZ5A_20253</name>
</gene>
<keyword evidence="1" id="KW-0812">Transmembrane</keyword>
<evidence type="ECO:0000313" key="2">
    <source>
        <dbReference type="EMBL" id="CAE6487048.1"/>
    </source>
</evidence>
<dbReference type="EMBL" id="CAJNAQ010000002">
    <property type="protein sequence ID" value="CAE6487048.1"/>
    <property type="molecule type" value="Genomic_DNA"/>
</dbReference>
<accession>A0A812F2D8</accession>
<feature type="transmembrane region" description="Helical" evidence="1">
    <location>
        <begin position="156"/>
        <end position="176"/>
    </location>
</feature>
<keyword evidence="1" id="KW-0472">Membrane</keyword>
<sequence length="181" mass="20729">MGIFVLVIVDFYKKQAITHVLIITCSIFLSMTYVIVNAQDLSTNDPFLKTDSKLDSRLNDLLNNGILDNVHLENIDKIRIIIEFINSDYTIPSSLGLQIEITYENFVQAIIPIENISELTNNANVRKITLPNEPLENLVFLSEPTPIINYLERENLTYYLLLLIAAFVVILAIIYFKKRHA</sequence>
<name>A0A812F2D8_9ARCH</name>
<dbReference type="AlphaFoldDB" id="A0A812F2D8"/>
<keyword evidence="1" id="KW-1133">Transmembrane helix</keyword>
<evidence type="ECO:0000313" key="3">
    <source>
        <dbReference type="Proteomes" id="UP000655759"/>
    </source>
</evidence>
<dbReference type="Proteomes" id="UP000655759">
    <property type="component" value="Unassembled WGS sequence"/>
</dbReference>
<proteinExistence type="predicted"/>
<comment type="caution">
    <text evidence="2">The sequence shown here is derived from an EMBL/GenBank/DDBJ whole genome shotgun (WGS) entry which is preliminary data.</text>
</comment>
<feature type="transmembrane region" description="Helical" evidence="1">
    <location>
        <begin position="16"/>
        <end position="36"/>
    </location>
</feature>
<organism evidence="2 3">
    <name type="scientific">Candidatus Nitrosotenuis uzonensis</name>
    <dbReference type="NCBI Taxonomy" id="1407055"/>
    <lineage>
        <taxon>Archaea</taxon>
        <taxon>Nitrososphaerota</taxon>
        <taxon>Candidatus Nitrosotenuis</taxon>
    </lineage>
</organism>
<protein>
    <submittedName>
        <fullName evidence="2">Uncharacterized protein</fullName>
    </submittedName>
</protein>
<evidence type="ECO:0000256" key="1">
    <source>
        <dbReference type="SAM" id="Phobius"/>
    </source>
</evidence>